<keyword evidence="13" id="KW-1185">Reference proteome</keyword>
<evidence type="ECO:0000256" key="8">
    <source>
        <dbReference type="ARBA" id="ARBA00023306"/>
    </source>
</evidence>
<comment type="similarity">
    <text evidence="1 10">Belongs to the SPC24 family.</text>
</comment>
<dbReference type="GO" id="GO:0051301">
    <property type="term" value="P:cell division"/>
    <property type="evidence" value="ECO:0007669"/>
    <property type="project" value="UniProtKB-UniRule"/>
</dbReference>
<keyword evidence="7 10" id="KW-0539">Nucleus</keyword>
<dbReference type="Pfam" id="PF08286">
    <property type="entry name" value="Spc24"/>
    <property type="match status" value="1"/>
</dbReference>
<dbReference type="GO" id="GO:0031262">
    <property type="term" value="C:Ndc80 complex"/>
    <property type="evidence" value="ECO:0007669"/>
    <property type="project" value="TreeGrafter"/>
</dbReference>
<protein>
    <recommendedName>
        <fullName evidence="10">Kinetochore protein Spc24</fullName>
    </recommendedName>
</protein>
<keyword evidence="9 10" id="KW-0137">Centromere</keyword>
<evidence type="ECO:0000256" key="4">
    <source>
        <dbReference type="ARBA" id="ARBA00022776"/>
    </source>
</evidence>
<dbReference type="InterPro" id="IPR013252">
    <property type="entry name" value="Ndc80_Spc24"/>
</dbReference>
<evidence type="ECO:0000256" key="7">
    <source>
        <dbReference type="ARBA" id="ARBA00023242"/>
    </source>
</evidence>
<dbReference type="AlphaFoldDB" id="A0A3G2S204"/>
<keyword evidence="2 10" id="KW-0158">Chromosome</keyword>
<evidence type="ECO:0000256" key="3">
    <source>
        <dbReference type="ARBA" id="ARBA00022618"/>
    </source>
</evidence>
<dbReference type="GO" id="GO:0008017">
    <property type="term" value="F:microtubule binding"/>
    <property type="evidence" value="ECO:0007669"/>
    <property type="project" value="TreeGrafter"/>
</dbReference>
<dbReference type="EMBL" id="CP033148">
    <property type="protein sequence ID" value="AYO41479.1"/>
    <property type="molecule type" value="Genomic_DNA"/>
</dbReference>
<dbReference type="STRING" id="425264.A0A3G2S204"/>
<dbReference type="PANTHER" id="PTHR22142">
    <property type="match status" value="1"/>
</dbReference>
<evidence type="ECO:0000256" key="10">
    <source>
        <dbReference type="RuleBase" id="RU368011"/>
    </source>
</evidence>
<evidence type="ECO:0000256" key="6">
    <source>
        <dbReference type="ARBA" id="ARBA00023054"/>
    </source>
</evidence>
<dbReference type="GO" id="GO:0007059">
    <property type="term" value="P:chromosome segregation"/>
    <property type="evidence" value="ECO:0007669"/>
    <property type="project" value="TreeGrafter"/>
</dbReference>
<organism evidence="12 13">
    <name type="scientific">Malassezia restricta (strain ATCC 96810 / NBRC 103918 / CBS 7877)</name>
    <name type="common">Seborrheic dermatitis infection agent</name>
    <dbReference type="NCBI Taxonomy" id="425264"/>
    <lineage>
        <taxon>Eukaryota</taxon>
        <taxon>Fungi</taxon>
        <taxon>Dikarya</taxon>
        <taxon>Basidiomycota</taxon>
        <taxon>Ustilaginomycotina</taxon>
        <taxon>Malasseziomycetes</taxon>
        <taxon>Malasseziales</taxon>
        <taxon>Malasseziaceae</taxon>
        <taxon>Malassezia</taxon>
    </lineage>
</organism>
<dbReference type="PANTHER" id="PTHR22142:SF2">
    <property type="entry name" value="KINETOCHORE PROTEIN SPC24"/>
    <property type="match status" value="1"/>
</dbReference>
<feature type="coiled-coil region" evidence="11">
    <location>
        <begin position="35"/>
        <end position="132"/>
    </location>
</feature>
<evidence type="ECO:0000256" key="1">
    <source>
        <dbReference type="ARBA" id="ARBA00007804"/>
    </source>
</evidence>
<name>A0A3G2S204_MALR7</name>
<keyword evidence="8 10" id="KW-0131">Cell cycle</keyword>
<dbReference type="Proteomes" id="UP000269793">
    <property type="component" value="Chromosome I"/>
</dbReference>
<evidence type="ECO:0000313" key="12">
    <source>
        <dbReference type="EMBL" id="AYO41479.1"/>
    </source>
</evidence>
<comment type="function">
    <text evidence="10">Acts as a component of the essential kinetochore-associated NDC80 complex, which is required for chromosome segregation and spindle checkpoint activity.</text>
</comment>
<comment type="subunit">
    <text evidence="10">Component of the NDC80 complex.</text>
</comment>
<comment type="subcellular location">
    <subcellularLocation>
        <location evidence="10">Nucleus</location>
    </subcellularLocation>
    <subcellularLocation>
        <location evidence="10">Chromosome</location>
        <location evidence="10">Centromere</location>
        <location evidence="10">Kinetochore</location>
    </subcellularLocation>
</comment>
<accession>A0A3G2S204</accession>
<evidence type="ECO:0000256" key="2">
    <source>
        <dbReference type="ARBA" id="ARBA00022454"/>
    </source>
</evidence>
<keyword evidence="5 10" id="KW-0995">Kinetochore</keyword>
<reference evidence="12 13" key="1">
    <citation type="submission" date="2018-10" db="EMBL/GenBank/DDBJ databases">
        <title>Complete genome sequence of Malassezia restricta CBS 7877.</title>
        <authorList>
            <person name="Morand S.C."/>
            <person name="Bertignac M."/>
            <person name="Iltis A."/>
            <person name="Kolder I."/>
            <person name="Pirovano W."/>
            <person name="Jourdain R."/>
            <person name="Clavaud C."/>
        </authorList>
    </citation>
    <scope>NUCLEOTIDE SEQUENCE [LARGE SCALE GENOMIC DNA]</scope>
    <source>
        <strain evidence="12 13">CBS 7877</strain>
    </source>
</reference>
<gene>
    <name evidence="12" type="ORF">DNF11_0529</name>
</gene>
<keyword evidence="6 11" id="KW-0175">Coiled coil</keyword>
<evidence type="ECO:0000256" key="9">
    <source>
        <dbReference type="ARBA" id="ARBA00023328"/>
    </source>
</evidence>
<keyword evidence="4 10" id="KW-0498">Mitosis</keyword>
<dbReference type="VEuPathDB" id="FungiDB:DNF11_0529"/>
<evidence type="ECO:0000256" key="11">
    <source>
        <dbReference type="SAM" id="Coils"/>
    </source>
</evidence>
<sequence>MSEHHSDAAMTESTLPEMINELNGVLVPDEELVRIREFKTMLEEVQERRDAERSKFEEIIKQLEASVSELRESSTRASAEWRSFEEHASIMKGMENEKFDLAKKINDQEATLSMLESEIEELRRESEVMENWDIEEEVGMDRNVLALQLFRGMGFVPHHDNDEASAPITSLLVRSAKRNVAASFDIDHEALQNSVQARYDLASRLWTAAN</sequence>
<proteinExistence type="inferred from homology"/>
<dbReference type="OrthoDB" id="3344830at2759"/>
<evidence type="ECO:0000313" key="13">
    <source>
        <dbReference type="Proteomes" id="UP000269793"/>
    </source>
</evidence>
<dbReference type="GO" id="GO:0005634">
    <property type="term" value="C:nucleus"/>
    <property type="evidence" value="ECO:0007669"/>
    <property type="project" value="UniProtKB-SubCell"/>
</dbReference>
<keyword evidence="3 10" id="KW-0132">Cell division</keyword>
<evidence type="ECO:0000256" key="5">
    <source>
        <dbReference type="ARBA" id="ARBA00022838"/>
    </source>
</evidence>